<feature type="transmembrane region" description="Helical" evidence="1">
    <location>
        <begin position="66"/>
        <end position="85"/>
    </location>
</feature>
<sequence>MMPTAARLIAALVLAATAWFVSQTIKPHLPEGTMFGWFDYVNVVLGVLCGWIVIGGRSGRGMSAAVGNGLTGVFMLVLWAIFVQACNEMLGLALRRHYRGPLEALLDIFNIGVDYAALLLNADVAIPLLIGGIVAGVLSEIGGRMWR</sequence>
<dbReference type="NCBIfam" id="NF033773">
    <property type="entry name" value="tellur_TrgA"/>
    <property type="match status" value="1"/>
</dbReference>
<accession>A0A521CZA8</accession>
<evidence type="ECO:0008006" key="4">
    <source>
        <dbReference type="Google" id="ProtNLM"/>
    </source>
</evidence>
<dbReference type="Proteomes" id="UP000316030">
    <property type="component" value="Unassembled WGS sequence"/>
</dbReference>
<keyword evidence="3" id="KW-1185">Reference proteome</keyword>
<feature type="transmembrane region" description="Helical" evidence="1">
    <location>
        <begin position="115"/>
        <end position="138"/>
    </location>
</feature>
<dbReference type="EMBL" id="FXTO01000008">
    <property type="protein sequence ID" value="SMO64010.1"/>
    <property type="molecule type" value="Genomic_DNA"/>
</dbReference>
<gene>
    <name evidence="2" type="ORF">SAMN06265173_10841</name>
</gene>
<evidence type="ECO:0000313" key="3">
    <source>
        <dbReference type="Proteomes" id="UP000316030"/>
    </source>
</evidence>
<keyword evidence="1" id="KW-0812">Transmembrane</keyword>
<reference evidence="2 3" key="1">
    <citation type="submission" date="2017-05" db="EMBL/GenBank/DDBJ databases">
        <authorList>
            <person name="Varghese N."/>
            <person name="Submissions S."/>
        </authorList>
    </citation>
    <scope>NUCLEOTIDE SEQUENCE [LARGE SCALE GENOMIC DNA]</scope>
    <source>
        <strain evidence="2 3">DSM 29506</strain>
    </source>
</reference>
<evidence type="ECO:0000256" key="1">
    <source>
        <dbReference type="SAM" id="Phobius"/>
    </source>
</evidence>
<name>A0A521CZA8_9RHOB</name>
<organism evidence="2 3">
    <name type="scientific">Thalassovita litoralis</name>
    <dbReference type="NCBI Taxonomy" id="1010611"/>
    <lineage>
        <taxon>Bacteria</taxon>
        <taxon>Pseudomonadati</taxon>
        <taxon>Pseudomonadota</taxon>
        <taxon>Alphaproteobacteria</taxon>
        <taxon>Rhodobacterales</taxon>
        <taxon>Roseobacteraceae</taxon>
        <taxon>Thalassovita</taxon>
    </lineage>
</organism>
<dbReference type="AlphaFoldDB" id="A0A521CZA8"/>
<keyword evidence="1" id="KW-1133">Transmembrane helix</keyword>
<dbReference type="InterPro" id="IPR047784">
    <property type="entry name" value="TrgA"/>
</dbReference>
<feature type="transmembrane region" description="Helical" evidence="1">
    <location>
        <begin position="34"/>
        <end position="54"/>
    </location>
</feature>
<protein>
    <recommendedName>
        <fullName evidence="4">Tellurium resistance protein</fullName>
    </recommendedName>
</protein>
<keyword evidence="1" id="KW-0472">Membrane</keyword>
<dbReference type="RefSeq" id="WP_235891436.1">
    <property type="nucleotide sequence ID" value="NZ_FXTO01000008.1"/>
</dbReference>
<evidence type="ECO:0000313" key="2">
    <source>
        <dbReference type="EMBL" id="SMO64010.1"/>
    </source>
</evidence>
<proteinExistence type="predicted"/>